<name>A0AAD4MP45_9BILA</name>
<dbReference type="Proteomes" id="UP001201812">
    <property type="component" value="Unassembled WGS sequence"/>
</dbReference>
<keyword evidence="1" id="KW-0732">Signal</keyword>
<accession>A0AAD4MP45</accession>
<protein>
    <submittedName>
        <fullName evidence="2">Uncharacterized protein</fullName>
    </submittedName>
</protein>
<evidence type="ECO:0000313" key="2">
    <source>
        <dbReference type="EMBL" id="KAI1700435.1"/>
    </source>
</evidence>
<evidence type="ECO:0000313" key="3">
    <source>
        <dbReference type="Proteomes" id="UP001201812"/>
    </source>
</evidence>
<keyword evidence="3" id="KW-1185">Reference proteome</keyword>
<dbReference type="AlphaFoldDB" id="A0AAD4MP45"/>
<gene>
    <name evidence="2" type="ORF">DdX_16718</name>
</gene>
<sequence>MSIGMQQKMFLILLVGGMSYISMCRAHRYDRGYLKAACSDLIVYPFDAGNLKPEYLFVYSDEAYNFCTHELGTTVTLTCNINAVIDGAVVGYTVNKERIENLRRERALTATCSIVNGQYTWTVRGQILHYVNCVLYTPYCGPKPQDWSSEQA</sequence>
<proteinExistence type="predicted"/>
<organism evidence="2 3">
    <name type="scientific">Ditylenchus destructor</name>
    <dbReference type="NCBI Taxonomy" id="166010"/>
    <lineage>
        <taxon>Eukaryota</taxon>
        <taxon>Metazoa</taxon>
        <taxon>Ecdysozoa</taxon>
        <taxon>Nematoda</taxon>
        <taxon>Chromadorea</taxon>
        <taxon>Rhabditida</taxon>
        <taxon>Tylenchina</taxon>
        <taxon>Tylenchomorpha</taxon>
        <taxon>Sphaerularioidea</taxon>
        <taxon>Anguinidae</taxon>
        <taxon>Anguininae</taxon>
        <taxon>Ditylenchus</taxon>
    </lineage>
</organism>
<evidence type="ECO:0000256" key="1">
    <source>
        <dbReference type="SAM" id="SignalP"/>
    </source>
</evidence>
<dbReference type="EMBL" id="JAKKPZ010000145">
    <property type="protein sequence ID" value="KAI1700435.1"/>
    <property type="molecule type" value="Genomic_DNA"/>
</dbReference>
<comment type="caution">
    <text evidence="2">The sequence shown here is derived from an EMBL/GenBank/DDBJ whole genome shotgun (WGS) entry which is preliminary data.</text>
</comment>
<feature type="signal peptide" evidence="1">
    <location>
        <begin position="1"/>
        <end position="26"/>
    </location>
</feature>
<feature type="chain" id="PRO_5041936691" evidence="1">
    <location>
        <begin position="27"/>
        <end position="152"/>
    </location>
</feature>
<reference evidence="2" key="1">
    <citation type="submission" date="2022-01" db="EMBL/GenBank/DDBJ databases">
        <title>Genome Sequence Resource for Two Populations of Ditylenchus destructor, the Migratory Endoparasitic Phytonematode.</title>
        <authorList>
            <person name="Zhang H."/>
            <person name="Lin R."/>
            <person name="Xie B."/>
        </authorList>
    </citation>
    <scope>NUCLEOTIDE SEQUENCE</scope>
    <source>
        <strain evidence="2">BazhouSP</strain>
    </source>
</reference>